<evidence type="ECO:0000256" key="1">
    <source>
        <dbReference type="ARBA" id="ARBA00009003"/>
    </source>
</evidence>
<reference evidence="3 4" key="1">
    <citation type="submission" date="2016-07" db="EMBL/GenBank/DDBJ databases">
        <title>Pervasive Adenine N6-methylation of Active Genes in Fungi.</title>
        <authorList>
            <consortium name="DOE Joint Genome Institute"/>
            <person name="Mondo S.J."/>
            <person name="Dannebaum R.O."/>
            <person name="Kuo R.C."/>
            <person name="Labutti K."/>
            <person name="Haridas S."/>
            <person name="Kuo A."/>
            <person name="Salamov A."/>
            <person name="Ahrendt S.R."/>
            <person name="Lipzen A."/>
            <person name="Sullivan W."/>
            <person name="Andreopoulos W.B."/>
            <person name="Clum A."/>
            <person name="Lindquist E."/>
            <person name="Daum C."/>
            <person name="Ramamoorthy G.K."/>
            <person name="Gryganskyi A."/>
            <person name="Culley D."/>
            <person name="Magnuson J.K."/>
            <person name="James T.Y."/>
            <person name="O'Malley M.A."/>
            <person name="Stajich J.E."/>
            <person name="Spatafora J.W."/>
            <person name="Visel A."/>
            <person name="Grigoriev I.V."/>
        </authorList>
    </citation>
    <scope>NUCLEOTIDE SEQUENCE [LARGE SCALE GENOMIC DNA]</scope>
    <source>
        <strain evidence="3 4">PL171</strain>
    </source>
</reference>
<evidence type="ECO:0000313" key="4">
    <source>
        <dbReference type="Proteomes" id="UP000193411"/>
    </source>
</evidence>
<protein>
    <submittedName>
        <fullName evidence="3">Nucleotide-diphospho-sugar transferase</fullName>
    </submittedName>
</protein>
<comment type="caution">
    <text evidence="3">The sequence shown here is derived from an EMBL/GenBank/DDBJ whole genome shotgun (WGS) entry which is preliminary data.</text>
</comment>
<proteinExistence type="inferred from homology"/>
<dbReference type="InterPro" id="IPR039367">
    <property type="entry name" value="Och1-like"/>
</dbReference>
<dbReference type="EMBL" id="MCFL01000017">
    <property type="protein sequence ID" value="ORZ36478.1"/>
    <property type="molecule type" value="Genomic_DNA"/>
</dbReference>
<feature type="compositionally biased region" description="Pro residues" evidence="2">
    <location>
        <begin position="51"/>
        <end position="70"/>
    </location>
</feature>
<organism evidence="3 4">
    <name type="scientific">Catenaria anguillulae PL171</name>
    <dbReference type="NCBI Taxonomy" id="765915"/>
    <lineage>
        <taxon>Eukaryota</taxon>
        <taxon>Fungi</taxon>
        <taxon>Fungi incertae sedis</taxon>
        <taxon>Blastocladiomycota</taxon>
        <taxon>Blastocladiomycetes</taxon>
        <taxon>Blastocladiales</taxon>
        <taxon>Catenariaceae</taxon>
        <taxon>Catenaria</taxon>
    </lineage>
</organism>
<dbReference type="PANTHER" id="PTHR31834:SF1">
    <property type="entry name" value="INITIATION-SPECIFIC ALPHA-1,6-MANNOSYLTRANSFERASE"/>
    <property type="match status" value="1"/>
</dbReference>
<evidence type="ECO:0000313" key="3">
    <source>
        <dbReference type="EMBL" id="ORZ36478.1"/>
    </source>
</evidence>
<dbReference type="GO" id="GO:0000009">
    <property type="term" value="F:alpha-1,6-mannosyltransferase activity"/>
    <property type="evidence" value="ECO:0007669"/>
    <property type="project" value="InterPro"/>
</dbReference>
<dbReference type="SUPFAM" id="SSF53448">
    <property type="entry name" value="Nucleotide-diphospho-sugar transferases"/>
    <property type="match status" value="1"/>
</dbReference>
<dbReference type="STRING" id="765915.A0A1Y2HPE8"/>
<dbReference type="Pfam" id="PF04488">
    <property type="entry name" value="Gly_transf_sug"/>
    <property type="match status" value="1"/>
</dbReference>
<dbReference type="OrthoDB" id="411251at2759"/>
<dbReference type="PANTHER" id="PTHR31834">
    <property type="entry name" value="INITIATION-SPECIFIC ALPHA-1,6-MANNOSYLTRANSFERASE"/>
    <property type="match status" value="1"/>
</dbReference>
<comment type="similarity">
    <text evidence="1">Belongs to the glycosyltransferase 32 family.</text>
</comment>
<sequence length="363" mass="39958">MAGIGSGGNVHEAKGVRELRTMPITSSDPNSRRTPSTETNHAKDSPAEVPNSPPLPPTTPSSPTPPPPAAPIDVLPPIAPETALPAAYAKAQSIRDAHQAKHQSPKSKWTSPIPQMIHMVWLGGSSPVGSTECKRQWIEQNKDWEFIFWDQESADYLMKTHFPSLWPMFQRLPKIVMKSDWARYAVLGVMGGIYADVDACPLKPVSQWTTVPWDKAGLVVGAEIDTDRSDYRTFANRQFQVSSWTLLSAAGHPVWASVIHESARRVREMYDPATDQWWPNVTAEICDRSGPAVVTDVVLHYMGMHGDTSFKALHGMTKVKVFGDAVLLPLTSFAPHAHGQGARGKEDPEAYIGHGFWGSWKGQ</sequence>
<dbReference type="InterPro" id="IPR029044">
    <property type="entry name" value="Nucleotide-diphossugar_trans"/>
</dbReference>
<dbReference type="GO" id="GO:0000136">
    <property type="term" value="C:mannan polymerase complex"/>
    <property type="evidence" value="ECO:0007669"/>
    <property type="project" value="TreeGrafter"/>
</dbReference>
<dbReference type="InterPro" id="IPR007577">
    <property type="entry name" value="GlycoTrfase_DXD_sugar-bd_CS"/>
</dbReference>
<keyword evidence="4" id="KW-1185">Reference proteome</keyword>
<accession>A0A1Y2HPE8</accession>
<name>A0A1Y2HPE8_9FUNG</name>
<dbReference type="AlphaFoldDB" id="A0A1Y2HPE8"/>
<dbReference type="Gene3D" id="3.90.550.20">
    <property type="match status" value="1"/>
</dbReference>
<feature type="compositionally biased region" description="Polar residues" evidence="2">
    <location>
        <begin position="23"/>
        <end position="39"/>
    </location>
</feature>
<gene>
    <name evidence="3" type="ORF">BCR44DRAFT_46041</name>
</gene>
<keyword evidence="3" id="KW-0808">Transferase</keyword>
<dbReference type="Proteomes" id="UP000193411">
    <property type="component" value="Unassembled WGS sequence"/>
</dbReference>
<dbReference type="GO" id="GO:0006487">
    <property type="term" value="P:protein N-linked glycosylation"/>
    <property type="evidence" value="ECO:0007669"/>
    <property type="project" value="TreeGrafter"/>
</dbReference>
<evidence type="ECO:0000256" key="2">
    <source>
        <dbReference type="SAM" id="MobiDB-lite"/>
    </source>
</evidence>
<feature type="region of interest" description="Disordered" evidence="2">
    <location>
        <begin position="1"/>
        <end position="109"/>
    </location>
</feature>
<feature type="compositionally biased region" description="Basic and acidic residues" evidence="2">
    <location>
        <begin position="11"/>
        <end position="20"/>
    </location>
</feature>